<keyword evidence="14" id="KW-1185">Reference proteome</keyword>
<feature type="domain" description="CSC1/OSCA1-like N-terminal transmembrane" evidence="11">
    <location>
        <begin position="23"/>
        <end position="180"/>
    </location>
</feature>
<dbReference type="InterPro" id="IPR003864">
    <property type="entry name" value="CSC1/OSCA1-like_7TM"/>
</dbReference>
<dbReference type="EMBL" id="JBBXMP010000019">
    <property type="protein sequence ID" value="KAL0068238.1"/>
    <property type="molecule type" value="Genomic_DNA"/>
</dbReference>
<evidence type="ECO:0000256" key="1">
    <source>
        <dbReference type="ARBA" id="ARBA00004141"/>
    </source>
</evidence>
<evidence type="ECO:0000256" key="6">
    <source>
        <dbReference type="ARBA" id="ARBA00023136"/>
    </source>
</evidence>
<evidence type="ECO:0000256" key="3">
    <source>
        <dbReference type="ARBA" id="ARBA00022448"/>
    </source>
</evidence>
<feature type="transmembrane region" description="Helical" evidence="8">
    <location>
        <begin position="156"/>
        <end position="176"/>
    </location>
</feature>
<dbReference type="InterPro" id="IPR032880">
    <property type="entry name" value="CSC1/OSCA1-like_N"/>
</dbReference>
<feature type="transmembrane region" description="Helical" evidence="8">
    <location>
        <begin position="514"/>
        <end position="537"/>
    </location>
</feature>
<evidence type="ECO:0000256" key="4">
    <source>
        <dbReference type="ARBA" id="ARBA00022692"/>
    </source>
</evidence>
<dbReference type="Pfam" id="PF12621">
    <property type="entry name" value="PHM7_ext"/>
    <property type="match status" value="1"/>
</dbReference>
<evidence type="ECO:0000313" key="14">
    <source>
        <dbReference type="Proteomes" id="UP001437256"/>
    </source>
</evidence>
<accession>A0ABR3A5H5</accession>
<feature type="transmembrane region" description="Helical" evidence="8">
    <location>
        <begin position="23"/>
        <end position="44"/>
    </location>
</feature>
<evidence type="ECO:0000313" key="13">
    <source>
        <dbReference type="EMBL" id="KAL0068238.1"/>
    </source>
</evidence>
<organism evidence="13 14">
    <name type="scientific">Marasmius tenuissimus</name>
    <dbReference type="NCBI Taxonomy" id="585030"/>
    <lineage>
        <taxon>Eukaryota</taxon>
        <taxon>Fungi</taxon>
        <taxon>Dikarya</taxon>
        <taxon>Basidiomycota</taxon>
        <taxon>Agaricomycotina</taxon>
        <taxon>Agaricomycetes</taxon>
        <taxon>Agaricomycetidae</taxon>
        <taxon>Agaricales</taxon>
        <taxon>Marasmiineae</taxon>
        <taxon>Marasmiaceae</taxon>
        <taxon>Marasmius</taxon>
    </lineage>
</organism>
<feature type="transmembrane region" description="Helical" evidence="8">
    <location>
        <begin position="557"/>
        <end position="584"/>
    </location>
</feature>
<feature type="transmembrane region" description="Helical" evidence="8">
    <location>
        <begin position="651"/>
        <end position="678"/>
    </location>
</feature>
<evidence type="ECO:0000259" key="9">
    <source>
        <dbReference type="Pfam" id="PF02714"/>
    </source>
</evidence>
<evidence type="ECO:0000256" key="8">
    <source>
        <dbReference type="SAM" id="Phobius"/>
    </source>
</evidence>
<comment type="similarity">
    <text evidence="2">Belongs to the CSC1 (TC 1.A.17) family.</text>
</comment>
<feature type="transmembrane region" description="Helical" evidence="8">
    <location>
        <begin position="792"/>
        <end position="811"/>
    </location>
</feature>
<dbReference type="InterPro" id="IPR027815">
    <property type="entry name" value="CSC1/OSCA1-like_cyt"/>
</dbReference>
<dbReference type="InterPro" id="IPR022257">
    <property type="entry name" value="PHM7_ext"/>
</dbReference>
<dbReference type="Proteomes" id="UP001437256">
    <property type="component" value="Unassembled WGS sequence"/>
</dbReference>
<proteinExistence type="inferred from homology"/>
<dbReference type="PANTHER" id="PTHR13018:SF143">
    <property type="entry name" value="CSC1_OSCA1-LIKE 7TM REGION DOMAIN-CONTAINING PROTEIN"/>
    <property type="match status" value="1"/>
</dbReference>
<feature type="transmembrane region" description="Helical" evidence="8">
    <location>
        <begin position="604"/>
        <end position="623"/>
    </location>
</feature>
<keyword evidence="6 8" id="KW-0472">Membrane</keyword>
<comment type="subcellular location">
    <subcellularLocation>
        <location evidence="1">Membrane</location>
        <topology evidence="1">Multi-pass membrane protein</topology>
    </subcellularLocation>
</comment>
<feature type="compositionally biased region" description="Basic and acidic residues" evidence="7">
    <location>
        <begin position="275"/>
        <end position="284"/>
    </location>
</feature>
<feature type="region of interest" description="Disordered" evidence="7">
    <location>
        <begin position="407"/>
        <end position="445"/>
    </location>
</feature>
<evidence type="ECO:0000259" key="11">
    <source>
        <dbReference type="Pfam" id="PF13967"/>
    </source>
</evidence>
<name>A0ABR3A5H5_9AGAR</name>
<feature type="transmembrane region" description="Helical" evidence="8">
    <location>
        <begin position="725"/>
        <end position="749"/>
    </location>
</feature>
<evidence type="ECO:0000259" key="10">
    <source>
        <dbReference type="Pfam" id="PF12621"/>
    </source>
</evidence>
<comment type="caution">
    <text evidence="13">The sequence shown here is derived from an EMBL/GenBank/DDBJ whole genome shotgun (WGS) entry which is preliminary data.</text>
</comment>
<feature type="transmembrane region" description="Helical" evidence="8">
    <location>
        <begin position="116"/>
        <end position="136"/>
    </location>
</feature>
<reference evidence="13 14" key="1">
    <citation type="submission" date="2024-05" db="EMBL/GenBank/DDBJ databases">
        <title>A draft genome resource for the thread blight pathogen Marasmius tenuissimus strain MS-2.</title>
        <authorList>
            <person name="Yulfo-Soto G.E."/>
            <person name="Baruah I.K."/>
            <person name="Amoako-Attah I."/>
            <person name="Bukari Y."/>
            <person name="Meinhardt L.W."/>
            <person name="Bailey B.A."/>
            <person name="Cohen S.P."/>
        </authorList>
    </citation>
    <scope>NUCLEOTIDE SEQUENCE [LARGE SCALE GENOMIC DNA]</scope>
    <source>
        <strain evidence="13 14">MS-2</strain>
    </source>
</reference>
<feature type="compositionally biased region" description="Basic and acidic residues" evidence="7">
    <location>
        <begin position="888"/>
        <end position="909"/>
    </location>
</feature>
<keyword evidence="5 8" id="KW-1133">Transmembrane helix</keyword>
<feature type="transmembrane region" description="Helical" evidence="8">
    <location>
        <begin position="699"/>
        <end position="719"/>
    </location>
</feature>
<feature type="domain" description="10TM putative phosphate transporter extracellular tail" evidence="10">
    <location>
        <begin position="905"/>
        <end position="988"/>
    </location>
</feature>
<evidence type="ECO:0000256" key="7">
    <source>
        <dbReference type="SAM" id="MobiDB-lite"/>
    </source>
</evidence>
<gene>
    <name evidence="13" type="primary">PHM7_2</name>
    <name evidence="13" type="ORF">AAF712_004623</name>
</gene>
<sequence>MSTPDAPDTPEIQDAESASTETFVAALVFNAAVFGAEVLAFTLLRPYFKAIYEPRTYVPKKSQRIPPLVPSSRRIDPLAILSWPFHLFKADHKAIKRANGLDAYFFVRFLRMMVKVFAPIWIVTWAVLLPVTSVGSRKGNNEGLDLFVYGNVPDDQRVRFAAHIILLWVSTFWVFYNIKNEMRHFLFTRQRHLIDPDHAKTVQANTVLITGIPTRYLTHAALRKTFGTLPGGVKNIWINRDLKELPEIYERRLKACNKLESAETKLLSTAAKLRLKEQKGRSDPEASPTSPHELVPEVPKDQRPTHKLGFLGLLGEKVDTIEWARAEIRVCTQLLEEGRSKIPDAMATGGEFTFEDDSDDEDQFSGQRGFLGVAGKVGYQVEQVGGRVGGKVGAVGGKVGERVGAVGEKVMRRKTRKQRDPETPAPAPAPAPSEKRTVEKQSTFAEDDEAYPPLNSAFITFRKQVSAHLAGQVLVHHEPYRMTGKHIDMSPSDIIWSNLGLNPYEMNVRFAISWGLTLGLILLWTFPVAFVGAVSNIHALSTKYSWLHWLNDLPPAVVGIISGILPPVGLAILFMLLPIVLRMLATFEGIPKRSGVELSLMTRFFIFQVLHGFLIVTLASGIINSLKDLSEDLTSIPRVLADKLPSSSTFFLTYVILQGLSGTAGGFLQIVPLIIYYVKLFVLGSTPRSVHGIKYAMGSVAWGTLFPGVTLLVVISLGYSIISPIINGLACFTFFAFYQMYKFLFLYCYQQDLSTDTGGLFFPKAVQHVFIGLYVQQICLAALFFLSGGEAIAMGGCAVALVFITIGYHIIINNSYGPLIHALPLTLVDKMYAGDSDDEEEKGEREEPVDKPGTAPSGTGDNGTARGPSVDTPDDIPLRARGRSTSGSHEEKLGKDREKEKQKEKEVPKASETSPEQAYGFAHPAASRPQRIVWIPRDVDAYLGGMGEEEAKACRSEGVEAVCGSGALMNEKGKVDVLLGPEGEGGPPDLVRA</sequence>
<keyword evidence="3" id="KW-0813">Transport</keyword>
<dbReference type="PANTHER" id="PTHR13018">
    <property type="entry name" value="PROBABLE MEMBRANE PROTEIN DUF221-RELATED"/>
    <property type="match status" value="1"/>
</dbReference>
<dbReference type="Pfam" id="PF14703">
    <property type="entry name" value="PHM7_cyt"/>
    <property type="match status" value="1"/>
</dbReference>
<evidence type="ECO:0000259" key="12">
    <source>
        <dbReference type="Pfam" id="PF14703"/>
    </source>
</evidence>
<dbReference type="Pfam" id="PF02714">
    <property type="entry name" value="RSN1_7TM"/>
    <property type="match status" value="1"/>
</dbReference>
<feature type="transmembrane region" description="Helical" evidence="8">
    <location>
        <begin position="769"/>
        <end position="786"/>
    </location>
</feature>
<keyword evidence="4 8" id="KW-0812">Transmembrane</keyword>
<protein>
    <submittedName>
        <fullName evidence="13">Phosphate metabolism protein 7</fullName>
    </submittedName>
</protein>
<dbReference type="InterPro" id="IPR045122">
    <property type="entry name" value="Csc1-like"/>
</dbReference>
<evidence type="ECO:0000256" key="5">
    <source>
        <dbReference type="ARBA" id="ARBA00022989"/>
    </source>
</evidence>
<feature type="region of interest" description="Disordered" evidence="7">
    <location>
        <begin position="275"/>
        <end position="302"/>
    </location>
</feature>
<dbReference type="Pfam" id="PF13967">
    <property type="entry name" value="RSN1_TM"/>
    <property type="match status" value="1"/>
</dbReference>
<feature type="region of interest" description="Disordered" evidence="7">
    <location>
        <begin position="835"/>
        <end position="928"/>
    </location>
</feature>
<feature type="domain" description="CSC1/OSCA1-like cytosolic" evidence="12">
    <location>
        <begin position="205"/>
        <end position="355"/>
    </location>
</feature>
<evidence type="ECO:0000256" key="2">
    <source>
        <dbReference type="ARBA" id="ARBA00007779"/>
    </source>
</evidence>
<feature type="domain" description="CSC1/OSCA1-like 7TM region" evidence="9">
    <location>
        <begin position="511"/>
        <end position="784"/>
    </location>
</feature>